<feature type="compositionally biased region" description="Basic residues" evidence="2">
    <location>
        <begin position="1"/>
        <end position="16"/>
    </location>
</feature>
<evidence type="ECO:0000313" key="4">
    <source>
        <dbReference type="Proteomes" id="UP001152795"/>
    </source>
</evidence>
<protein>
    <submittedName>
        <fullName evidence="3">Uncharacterized protein</fullName>
    </submittedName>
</protein>
<reference evidence="3" key="1">
    <citation type="submission" date="2020-04" db="EMBL/GenBank/DDBJ databases">
        <authorList>
            <person name="Alioto T."/>
            <person name="Alioto T."/>
            <person name="Gomez Garrido J."/>
        </authorList>
    </citation>
    <scope>NUCLEOTIDE SEQUENCE</scope>
    <source>
        <strain evidence="3">A484AB</strain>
    </source>
</reference>
<feature type="coiled-coil region" evidence="1">
    <location>
        <begin position="39"/>
        <end position="83"/>
    </location>
</feature>
<evidence type="ECO:0000313" key="3">
    <source>
        <dbReference type="EMBL" id="CAB3996025.1"/>
    </source>
</evidence>
<feature type="region of interest" description="Disordered" evidence="2">
    <location>
        <begin position="1"/>
        <end position="21"/>
    </location>
</feature>
<gene>
    <name evidence="3" type="ORF">PACLA_8A057460</name>
</gene>
<proteinExistence type="predicted"/>
<organism evidence="3 4">
    <name type="scientific">Paramuricea clavata</name>
    <name type="common">Red gorgonian</name>
    <name type="synonym">Violescent sea-whip</name>
    <dbReference type="NCBI Taxonomy" id="317549"/>
    <lineage>
        <taxon>Eukaryota</taxon>
        <taxon>Metazoa</taxon>
        <taxon>Cnidaria</taxon>
        <taxon>Anthozoa</taxon>
        <taxon>Octocorallia</taxon>
        <taxon>Malacalcyonacea</taxon>
        <taxon>Plexauridae</taxon>
        <taxon>Paramuricea</taxon>
    </lineage>
</organism>
<dbReference type="Proteomes" id="UP001152795">
    <property type="component" value="Unassembled WGS sequence"/>
</dbReference>
<comment type="caution">
    <text evidence="3">The sequence shown here is derived from an EMBL/GenBank/DDBJ whole genome shotgun (WGS) entry which is preliminary data.</text>
</comment>
<dbReference type="EMBL" id="CACRXK020002782">
    <property type="protein sequence ID" value="CAB3996025.1"/>
    <property type="molecule type" value="Genomic_DNA"/>
</dbReference>
<keyword evidence="1" id="KW-0175">Coiled coil</keyword>
<evidence type="ECO:0000256" key="2">
    <source>
        <dbReference type="SAM" id="MobiDB-lite"/>
    </source>
</evidence>
<evidence type="ECO:0000256" key="1">
    <source>
        <dbReference type="SAM" id="Coils"/>
    </source>
</evidence>
<sequence length="799" mass="91513">MGKKKSSNKAAARKRFPVGELSRKRQELKEIFLAKNASLQVAKKDIDNVSKRIKRHKEKIVLLSVEEQSLQAKRRKLEDKKTNKLRASLKRNLTIRRKAPSKLDPHNSEKLQCSLSVRSNRRRRKETLDVCQSIHGDAEGETSAALDGMWATMVNESTSGRLETYLDKSRKIRSKVIPSLMSKQVKVYQDSNDNMCRSLKILYEDGLLAKKKYKSICRNVKATVGQSITNPKLVYYDKLIAFIKSVDVQNVHDFASEFNKDTSKFEEPINGSYRDFCSYIKVLAELYIQVDQALGSESFFQHFGALPYHFRIAIGADGAPFGKDDEATAWLVSFLNVGKHIQSERDNFLLCGANCSENHPSMKQYAKKLMQDIAHIETQSYIISGFNCKFTVELVPSDMKWLSTMSGELNNAAYYFSPFGNVNDDNKRVRNGSLGDDPSCTWHPWNYNERIKVAREVANKREELCRSNNSNATKRNKLLNFIREQGSRQEYEPLLGKLVDCGFAEPLHNSNNAWAYFHQLMLETALAKSCITGSCKQIEDLPSDSPFSLYITVLKNQLRVGRLVKKIRTWFNEGRKGPFSYRFTGKETRIFCHKFMFVLHALSQATDPPQTKLKIASIAFCCLQLRDAISYFSRVDITLAELEQCKKACLYLFNANALLLKSVTPTLWTVGYAIPRHVEILFDRYGMGLGINSMQGREAKHVRLSEFAKHSTKSTRWSMVLRHDYMCNVWIRMNEPGRVLYTTHKHHYIPREIELETFCYCGFPICKGQQCSICISDVFKAVEETAIAGALIKEIHRYI</sequence>
<dbReference type="AlphaFoldDB" id="A0A7D9DYT4"/>
<name>A0A7D9DYT4_PARCT</name>
<keyword evidence="4" id="KW-1185">Reference proteome</keyword>
<accession>A0A7D9DYT4</accession>
<dbReference type="OrthoDB" id="5955834at2759"/>